<dbReference type="EMBL" id="AFNW01000157">
    <property type="protein sequence ID" value="EKJ73431.1"/>
    <property type="molecule type" value="Genomic_DNA"/>
</dbReference>
<accession>K3UMN6</accession>
<gene>
    <name evidence="3" type="ORF">FPSE_06392</name>
</gene>
<dbReference type="Pfam" id="PF14420">
    <property type="entry name" value="Clr5"/>
    <property type="match status" value="1"/>
</dbReference>
<dbReference type="Proteomes" id="UP000007978">
    <property type="component" value="Chromosome 3"/>
</dbReference>
<evidence type="ECO:0000313" key="3">
    <source>
        <dbReference type="EMBL" id="EKJ73431.1"/>
    </source>
</evidence>
<dbReference type="GeneID" id="20365010"/>
<name>K3UMN6_FUSPC</name>
<dbReference type="OrthoDB" id="5308957at2759"/>
<dbReference type="KEGG" id="fpu:FPSE_06392"/>
<dbReference type="eggNOG" id="ENOG502SQJN">
    <property type="taxonomic scope" value="Eukaryota"/>
</dbReference>
<dbReference type="RefSeq" id="XP_009257785.1">
    <property type="nucleotide sequence ID" value="XM_009259510.1"/>
</dbReference>
<protein>
    <recommendedName>
        <fullName evidence="2">Clr5 domain-containing protein</fullName>
    </recommendedName>
</protein>
<dbReference type="PANTHER" id="PTHR38788">
    <property type="entry name" value="CLR5 DOMAIN-CONTAINING PROTEIN"/>
    <property type="match status" value="1"/>
</dbReference>
<feature type="compositionally biased region" description="Basic and acidic residues" evidence="1">
    <location>
        <begin position="1"/>
        <end position="10"/>
    </location>
</feature>
<feature type="domain" description="Clr5" evidence="2">
    <location>
        <begin position="24"/>
        <end position="72"/>
    </location>
</feature>
<dbReference type="HOGENOM" id="CLU_534363_0_0_1"/>
<sequence>MSALDLEHSAMDTNPEGACRRPTPEDWAKMKIYIHEVYIKKNRSRKVLMQMMKRRGFDATPKMYADQFKRWGAEFNKNQNSNGTRLVFSSDTPRTRPRRKVDQVVPRAHFPHLRPRLCMDIQLSDGHSRYRAFLNSTEVYIYGLFDSFNLSANMFNIIVPAGTTDYSSVWQQIGAEVFGFITLLESNQNDEAWRTYNIIGERLKSIVGVENDYGMIIKLWPICIRLLNAAVIYRDDSILFRFLHFIRRLAIQRYKQGGRDHPIPKLLTCLCQIPISEFSKAIQMGYLKTIHCLENRLSFGNTLVLSTWSNYMNKCDRQALPVDVLTSRYSTVLQAARQTFTPTGTRTIEILHDYIYAAYYNAEDYQLTWNLAWETVKLAGSPELMGEHPIWCKAMQSYALAVKSMYMISHDTGPRHLAVTELELAIKRLEGGDRECGTRAQMLRGLLHRGEKNVLEKQ</sequence>
<evidence type="ECO:0000313" key="4">
    <source>
        <dbReference type="Proteomes" id="UP000007978"/>
    </source>
</evidence>
<feature type="region of interest" description="Disordered" evidence="1">
    <location>
        <begin position="1"/>
        <end position="22"/>
    </location>
</feature>
<dbReference type="AlphaFoldDB" id="K3UMN6"/>
<reference evidence="3 4" key="1">
    <citation type="journal article" date="2012" name="PLoS Pathog.">
        <title>Comparative pathogenomics reveals horizontally acquired novel virulence genes in fungi infecting cereal hosts.</title>
        <authorList>
            <person name="Gardiner D.M."/>
            <person name="McDonald M.C."/>
            <person name="Covarelli L."/>
            <person name="Solomon P.S."/>
            <person name="Rusu A.G."/>
            <person name="Marshall M."/>
            <person name="Kazan K."/>
            <person name="Chakraborty S."/>
            <person name="McDonald B.A."/>
            <person name="Manners J.M."/>
        </authorList>
    </citation>
    <scope>NUCLEOTIDE SEQUENCE [LARGE SCALE GENOMIC DNA]</scope>
    <source>
        <strain evidence="3 4">CS3096</strain>
    </source>
</reference>
<keyword evidence="4" id="KW-1185">Reference proteome</keyword>
<evidence type="ECO:0000256" key="1">
    <source>
        <dbReference type="SAM" id="MobiDB-lite"/>
    </source>
</evidence>
<dbReference type="InterPro" id="IPR025676">
    <property type="entry name" value="Clr5_dom"/>
</dbReference>
<organism evidence="3 4">
    <name type="scientific">Fusarium pseudograminearum (strain CS3096)</name>
    <name type="common">Wheat and barley crown-rot fungus</name>
    <dbReference type="NCBI Taxonomy" id="1028729"/>
    <lineage>
        <taxon>Eukaryota</taxon>
        <taxon>Fungi</taxon>
        <taxon>Dikarya</taxon>
        <taxon>Ascomycota</taxon>
        <taxon>Pezizomycotina</taxon>
        <taxon>Sordariomycetes</taxon>
        <taxon>Hypocreomycetidae</taxon>
        <taxon>Hypocreales</taxon>
        <taxon>Nectriaceae</taxon>
        <taxon>Fusarium</taxon>
    </lineage>
</organism>
<comment type="caution">
    <text evidence="3">The sequence shown here is derived from an EMBL/GenBank/DDBJ whole genome shotgun (WGS) entry which is preliminary data.</text>
</comment>
<proteinExistence type="predicted"/>
<evidence type="ECO:0000259" key="2">
    <source>
        <dbReference type="Pfam" id="PF14420"/>
    </source>
</evidence>
<dbReference type="PANTHER" id="PTHR38788:SF3">
    <property type="entry name" value="CLR5 DOMAIN-CONTAINING PROTEIN"/>
    <property type="match status" value="1"/>
</dbReference>